<comment type="caution">
    <text evidence="4">The sequence shown here is derived from an EMBL/GenBank/DDBJ whole genome shotgun (WGS) entry which is preliminary data.</text>
</comment>
<evidence type="ECO:0000256" key="1">
    <source>
        <dbReference type="SAM" id="MobiDB-lite"/>
    </source>
</evidence>
<dbReference type="AlphaFoldDB" id="A0AAD9FV64"/>
<feature type="transmembrane region" description="Helical" evidence="2">
    <location>
        <begin position="534"/>
        <end position="560"/>
    </location>
</feature>
<dbReference type="PROSITE" id="PS51257">
    <property type="entry name" value="PROKAR_LIPOPROTEIN"/>
    <property type="match status" value="1"/>
</dbReference>
<feature type="transmembrane region" description="Helical" evidence="2">
    <location>
        <begin position="374"/>
        <end position="399"/>
    </location>
</feature>
<keyword evidence="2" id="KW-0812">Transmembrane</keyword>
<evidence type="ECO:0000313" key="5">
    <source>
        <dbReference type="Proteomes" id="UP001182556"/>
    </source>
</evidence>
<feature type="chain" id="PRO_5042258715" evidence="3">
    <location>
        <begin position="22"/>
        <end position="636"/>
    </location>
</feature>
<reference evidence="4" key="1">
    <citation type="submission" date="2023-02" db="EMBL/GenBank/DDBJ databases">
        <title>Identification and recombinant expression of a fungal hydrolase from Papiliotrema laurentii that hydrolyzes apple cutin and clears colloidal polyester polyurethane.</title>
        <authorList>
            <consortium name="DOE Joint Genome Institute"/>
            <person name="Roman V.A."/>
            <person name="Bojanowski C."/>
            <person name="Crable B.R."/>
            <person name="Wagner D.N."/>
            <person name="Hung C.S."/>
            <person name="Nadeau L.J."/>
            <person name="Schratz L."/>
            <person name="Haridas S."/>
            <person name="Pangilinan J."/>
            <person name="Lipzen A."/>
            <person name="Na H."/>
            <person name="Yan M."/>
            <person name="Ng V."/>
            <person name="Grigoriev I.V."/>
            <person name="Spatafora J.W."/>
            <person name="Barlow D."/>
            <person name="Biffinger J."/>
            <person name="Kelley-Loughnane N."/>
            <person name="Varaljay V.A."/>
            <person name="Crookes-Goodson W.J."/>
        </authorList>
    </citation>
    <scope>NUCLEOTIDE SEQUENCE</scope>
    <source>
        <strain evidence="4">5307AH</strain>
    </source>
</reference>
<feature type="transmembrane region" description="Helical" evidence="2">
    <location>
        <begin position="333"/>
        <end position="353"/>
    </location>
</feature>
<feature type="region of interest" description="Disordered" evidence="1">
    <location>
        <begin position="575"/>
        <end position="636"/>
    </location>
</feature>
<keyword evidence="2" id="KW-0472">Membrane</keyword>
<keyword evidence="3" id="KW-0732">Signal</keyword>
<feature type="transmembrane region" description="Helical" evidence="2">
    <location>
        <begin position="435"/>
        <end position="453"/>
    </location>
</feature>
<accession>A0AAD9FV64</accession>
<protein>
    <submittedName>
        <fullName evidence="4">Uncharacterized protein</fullName>
    </submittedName>
</protein>
<sequence>MVRLGVLASLSPLLLCACVNAATQWESLKAVKRFADALLVPQQSLNDTGAGVFAVDVAGDIDVLTSFSGRALASQLMFGPFASAAASPQTPSLFGTPTSYNVTGLAIQHSVVSATIVFDLQYSLVNQTIPLHVDGWFRIDKDHLISQFSLTFKHWSLGMESLTPLLAPHIASLLGTPANATSEALVKQYFATASCISAMETCQGSNGQYGSLTECMVALDQKSMGDWTDMAGKSTRLRLWRLYGVVVTMDPTAYCPELSVAGGNFCQNRTYGQAIASSFPQSWNGAKMVTVENQKLIANMQFTSDQPLDELLALLIKEISLSLNESHGWDPSLYASATFGYFLFMYFFAKVLWLGMKRFHRVFRSIPHEHQKNVVMYILQVVFTTIALALELVACPAFRGDYQLWAIRCLRSAAITVSTLYIFELLFRFDLRYPLVIHHILTIIAISYAAVMIEWTQHPGFAVSGIIWLFQATAEQPTFIGLMGYRLQWNRKLVAHILKLSSIQTFIVKIASCIGLMYYWSIDQKAWHRPMDTAWSTVVFLIAIGLMTTQIWGSYVTYVIGVRIGRKIDSQETVQSELPIVRPDHRRAESDDTAKSGESDQDKNHYTSNWSSMTRLGPESPTALPIAHFTGDEEKH</sequence>
<proteinExistence type="predicted"/>
<organism evidence="4 5">
    <name type="scientific">Papiliotrema laurentii</name>
    <name type="common">Cryptococcus laurentii</name>
    <dbReference type="NCBI Taxonomy" id="5418"/>
    <lineage>
        <taxon>Eukaryota</taxon>
        <taxon>Fungi</taxon>
        <taxon>Dikarya</taxon>
        <taxon>Basidiomycota</taxon>
        <taxon>Agaricomycotina</taxon>
        <taxon>Tremellomycetes</taxon>
        <taxon>Tremellales</taxon>
        <taxon>Rhynchogastremaceae</taxon>
        <taxon>Papiliotrema</taxon>
    </lineage>
</organism>
<feature type="transmembrane region" description="Helical" evidence="2">
    <location>
        <begin position="405"/>
        <end position="423"/>
    </location>
</feature>
<evidence type="ECO:0000256" key="3">
    <source>
        <dbReference type="SAM" id="SignalP"/>
    </source>
</evidence>
<evidence type="ECO:0000256" key="2">
    <source>
        <dbReference type="SAM" id="Phobius"/>
    </source>
</evidence>
<keyword evidence="5" id="KW-1185">Reference proteome</keyword>
<evidence type="ECO:0000313" key="4">
    <source>
        <dbReference type="EMBL" id="KAK1926794.1"/>
    </source>
</evidence>
<feature type="transmembrane region" description="Helical" evidence="2">
    <location>
        <begin position="506"/>
        <end position="522"/>
    </location>
</feature>
<feature type="signal peptide" evidence="3">
    <location>
        <begin position="1"/>
        <end position="21"/>
    </location>
</feature>
<gene>
    <name evidence="4" type="ORF">DB88DRAFT_538660</name>
</gene>
<keyword evidence="2" id="KW-1133">Transmembrane helix</keyword>
<dbReference type="Proteomes" id="UP001182556">
    <property type="component" value="Unassembled WGS sequence"/>
</dbReference>
<feature type="transmembrane region" description="Helical" evidence="2">
    <location>
        <begin position="465"/>
        <end position="485"/>
    </location>
</feature>
<feature type="compositionally biased region" description="Basic and acidic residues" evidence="1">
    <location>
        <begin position="582"/>
        <end position="605"/>
    </location>
</feature>
<name>A0AAD9FV64_PAPLA</name>
<dbReference type="EMBL" id="JAODAN010000002">
    <property type="protein sequence ID" value="KAK1926794.1"/>
    <property type="molecule type" value="Genomic_DNA"/>
</dbReference>